<reference evidence="1 2" key="1">
    <citation type="submission" date="2024-09" db="EMBL/GenBank/DDBJ databases">
        <authorList>
            <person name="Lee S.D."/>
        </authorList>
    </citation>
    <scope>NUCLEOTIDE SEQUENCE [LARGE SCALE GENOMIC DNA]</scope>
    <source>
        <strain evidence="1 2">N1-5</strain>
    </source>
</reference>
<keyword evidence="2" id="KW-1185">Reference proteome</keyword>
<dbReference type="EMBL" id="JBHEZZ010000019">
    <property type="protein sequence ID" value="MFC1405296.1"/>
    <property type="molecule type" value="Genomic_DNA"/>
</dbReference>
<evidence type="ECO:0000313" key="1">
    <source>
        <dbReference type="EMBL" id="MFC1405296.1"/>
    </source>
</evidence>
<comment type="caution">
    <text evidence="1">The sequence shown here is derived from an EMBL/GenBank/DDBJ whole genome shotgun (WGS) entry which is preliminary data.</text>
</comment>
<sequence length="133" mass="14765">MDSTHPLAADADPGSRELWFQRCVWCNSAQLRHVNLCRVCAGDELTWERSSGSGKVTSVRSTPNRTHYPPAFSLIQLDEGPQVEGWVVGESWHELQSGSRVHCSVNAGPAEHPVFELALQPGSERPRAAHEYF</sequence>
<dbReference type="InterPro" id="IPR012340">
    <property type="entry name" value="NA-bd_OB-fold"/>
</dbReference>
<dbReference type="RefSeq" id="WP_051725813.1">
    <property type="nucleotide sequence ID" value="NZ_JBHEZZ010000019.1"/>
</dbReference>
<dbReference type="Proteomes" id="UP001592528">
    <property type="component" value="Unassembled WGS sequence"/>
</dbReference>
<accession>A0ABV6UV26</accession>
<name>A0ABV6UV26_9ACTN</name>
<gene>
    <name evidence="1" type="ORF">ACEZDJ_28830</name>
</gene>
<dbReference type="SUPFAM" id="SSF50249">
    <property type="entry name" value="Nucleic acid-binding proteins"/>
    <property type="match status" value="1"/>
</dbReference>
<evidence type="ECO:0000313" key="2">
    <source>
        <dbReference type="Proteomes" id="UP001592528"/>
    </source>
</evidence>
<proteinExistence type="predicted"/>
<protein>
    <submittedName>
        <fullName evidence="1">Zn-ribbon domain-containing OB-fold protein</fullName>
    </submittedName>
</protein>
<organism evidence="1 2">
    <name type="scientific">Streptacidiphilus cavernicola</name>
    <dbReference type="NCBI Taxonomy" id="3342716"/>
    <lineage>
        <taxon>Bacteria</taxon>
        <taxon>Bacillati</taxon>
        <taxon>Actinomycetota</taxon>
        <taxon>Actinomycetes</taxon>
        <taxon>Kitasatosporales</taxon>
        <taxon>Streptomycetaceae</taxon>
        <taxon>Streptacidiphilus</taxon>
    </lineage>
</organism>